<accession>A0A5N8VP39</accession>
<dbReference type="RefSeq" id="WP_152894670.1">
    <property type="nucleotide sequence ID" value="NZ_VJZD01000274.1"/>
</dbReference>
<dbReference type="AlphaFoldDB" id="A0A5N8VP39"/>
<comment type="caution">
    <text evidence="1">The sequence shown here is derived from an EMBL/GenBank/DDBJ whole genome shotgun (WGS) entry which is preliminary data.</text>
</comment>
<evidence type="ECO:0000313" key="1">
    <source>
        <dbReference type="EMBL" id="MPY37061.1"/>
    </source>
</evidence>
<gene>
    <name evidence="1" type="ORF">FNH09_39350</name>
</gene>
<dbReference type="OrthoDB" id="8444614at2"/>
<dbReference type="Proteomes" id="UP000325849">
    <property type="component" value="Unassembled WGS sequence"/>
</dbReference>
<dbReference type="EMBL" id="VJZD01000274">
    <property type="protein sequence ID" value="MPY37061.1"/>
    <property type="molecule type" value="Genomic_DNA"/>
</dbReference>
<protein>
    <submittedName>
        <fullName evidence="1">Uncharacterized protein</fullName>
    </submittedName>
</protein>
<proteinExistence type="predicted"/>
<keyword evidence="2" id="KW-1185">Reference proteome</keyword>
<reference evidence="1 2" key="1">
    <citation type="submission" date="2019-07" db="EMBL/GenBank/DDBJ databases">
        <title>New species of Amycolatopsis and Streptomyces.</title>
        <authorList>
            <person name="Duangmal K."/>
            <person name="Teo W.F.A."/>
            <person name="Lipun K."/>
        </authorList>
    </citation>
    <scope>NUCLEOTIDE SEQUENCE [LARGE SCALE GENOMIC DNA]</scope>
    <source>
        <strain evidence="1 2">NBRC 109810</strain>
    </source>
</reference>
<organism evidence="1 2">
    <name type="scientific">Streptomyces adustus</name>
    <dbReference type="NCBI Taxonomy" id="1609272"/>
    <lineage>
        <taxon>Bacteria</taxon>
        <taxon>Bacillati</taxon>
        <taxon>Actinomycetota</taxon>
        <taxon>Actinomycetes</taxon>
        <taxon>Kitasatosporales</taxon>
        <taxon>Streptomycetaceae</taxon>
        <taxon>Streptomyces</taxon>
    </lineage>
</organism>
<evidence type="ECO:0000313" key="2">
    <source>
        <dbReference type="Proteomes" id="UP000325849"/>
    </source>
</evidence>
<dbReference type="InterPro" id="IPR011990">
    <property type="entry name" value="TPR-like_helical_dom_sf"/>
</dbReference>
<dbReference type="Gene3D" id="1.25.40.10">
    <property type="entry name" value="Tetratricopeptide repeat domain"/>
    <property type="match status" value="1"/>
</dbReference>
<sequence>MKDLEAALSLVRGRPFDGQEYPWAVSVQQEMLSRIVDVVHTLATWHTAGDTPDWDAARAAVLRGLDIDETAEVLYRDWIAIEQAAGNHSGARKAAARVTEVTRAYHISMDARTEHAIAAVLEESRDLAAAHGDA</sequence>
<name>A0A5N8VP39_9ACTN</name>